<dbReference type="SUPFAM" id="SSF52540">
    <property type="entry name" value="P-loop containing nucleoside triphosphate hydrolases"/>
    <property type="match status" value="1"/>
</dbReference>
<name>A0A110A6X3_ANAPI</name>
<evidence type="ECO:0000313" key="5">
    <source>
        <dbReference type="EMBL" id="SHE77964.1"/>
    </source>
</evidence>
<dbReference type="RefSeq" id="WP_066047192.1">
    <property type="nucleotide sequence ID" value="NZ_CP014223.1"/>
</dbReference>
<dbReference type="PANTHER" id="PTHR43158">
    <property type="entry name" value="SKFA PEPTIDE EXPORT ATP-BINDING PROTEIN SKFE"/>
    <property type="match status" value="1"/>
</dbReference>
<dbReference type="Pfam" id="PF00005">
    <property type="entry name" value="ABC_tran"/>
    <property type="match status" value="1"/>
</dbReference>
<evidence type="ECO:0000259" key="3">
    <source>
        <dbReference type="PROSITE" id="PS50893"/>
    </source>
</evidence>
<gene>
    <name evidence="4" type="primary">ytrB</name>
    <name evidence="4" type="ORF">CPRO_03750</name>
    <name evidence="5" type="ORF">SAMN02745151_01758</name>
</gene>
<reference evidence="7" key="4">
    <citation type="submission" date="2016-11" db="EMBL/GenBank/DDBJ databases">
        <authorList>
            <person name="Jaros S."/>
            <person name="Januszkiewicz K."/>
            <person name="Wedrychowicz H."/>
        </authorList>
    </citation>
    <scope>NUCLEOTIDE SEQUENCE [LARGE SCALE GENOMIC DNA]</scope>
    <source>
        <strain evidence="7">DSM 1682</strain>
    </source>
</reference>
<evidence type="ECO:0000256" key="2">
    <source>
        <dbReference type="ARBA" id="ARBA00022840"/>
    </source>
</evidence>
<protein>
    <submittedName>
        <fullName evidence="4">ABC transporter ATP-binding protein YtrB</fullName>
    </submittedName>
    <submittedName>
        <fullName evidence="5">ABC-2 type transport system ATP-binding protein</fullName>
    </submittedName>
</protein>
<dbReference type="SMART" id="SM00382">
    <property type="entry name" value="AAA"/>
    <property type="match status" value="1"/>
</dbReference>
<keyword evidence="2 5" id="KW-0067">ATP-binding</keyword>
<reference evidence="6" key="2">
    <citation type="submission" date="2016-01" db="EMBL/GenBank/DDBJ databases">
        <authorList>
            <person name="Poehlein A."/>
            <person name="Schlien K."/>
            <person name="Gottschalk G."/>
            <person name="Buckel W."/>
            <person name="Daniel R."/>
        </authorList>
    </citation>
    <scope>NUCLEOTIDE SEQUENCE [LARGE SCALE GENOMIC DNA]</scope>
    <source>
        <strain evidence="6">X2</strain>
    </source>
</reference>
<reference evidence="5" key="3">
    <citation type="submission" date="2016-11" db="EMBL/GenBank/DDBJ databases">
        <authorList>
            <person name="Varghese N."/>
            <person name="Submissions S."/>
        </authorList>
    </citation>
    <scope>NUCLEOTIDE SEQUENCE</scope>
    <source>
        <strain evidence="5">DSM 1682</strain>
    </source>
</reference>
<evidence type="ECO:0000256" key="1">
    <source>
        <dbReference type="ARBA" id="ARBA00022741"/>
    </source>
</evidence>
<dbReference type="InterPro" id="IPR017871">
    <property type="entry name" value="ABC_transporter-like_CS"/>
</dbReference>
<dbReference type="OrthoDB" id="9804819at2"/>
<dbReference type="AlphaFoldDB" id="A0A110A6X3"/>
<dbReference type="InterPro" id="IPR003593">
    <property type="entry name" value="AAA+_ATPase"/>
</dbReference>
<keyword evidence="6" id="KW-1185">Reference proteome</keyword>
<dbReference type="PROSITE" id="PS00211">
    <property type="entry name" value="ABC_TRANSPORTER_1"/>
    <property type="match status" value="1"/>
</dbReference>
<dbReference type="Proteomes" id="UP000068026">
    <property type="component" value="Chromosome"/>
</dbReference>
<dbReference type="InterPro" id="IPR027417">
    <property type="entry name" value="P-loop_NTPase"/>
</dbReference>
<dbReference type="GO" id="GO:0005524">
    <property type="term" value="F:ATP binding"/>
    <property type="evidence" value="ECO:0007669"/>
    <property type="project" value="UniProtKB-KW"/>
</dbReference>
<dbReference type="KEGG" id="cpro:CPRO_03750"/>
<feature type="domain" description="ABC transporter" evidence="3">
    <location>
        <begin position="2"/>
        <end position="224"/>
    </location>
</feature>
<keyword evidence="1" id="KW-0547">Nucleotide-binding</keyword>
<dbReference type="Proteomes" id="UP000184204">
    <property type="component" value="Unassembled WGS sequence"/>
</dbReference>
<sequence length="241" mass="27577">MVEIENLYFTYANYQRVLENVSFSVPTGQIVAVLGANGAGKTTLLKLIAGLMKPDNNLEIKIDEKTPQQMTGKISYISEAGTYFNDLTPKAYGDFLQDFFLSFDRPYFDMLLEFFHLEERPVKKMSKGQRAKVEIAAGMAKRTPYIIMDEPFVGKDMFTRQDFMQALSGTLSGEETIFITTHEISEIENFVDRVIILKENTIAVDITMDDLRQEGKTIQELMKDIIGYQENGFYTYLDKIE</sequence>
<dbReference type="Gene3D" id="3.40.50.300">
    <property type="entry name" value="P-loop containing nucleotide triphosphate hydrolases"/>
    <property type="match status" value="1"/>
</dbReference>
<dbReference type="InterPro" id="IPR003439">
    <property type="entry name" value="ABC_transporter-like_ATP-bd"/>
</dbReference>
<dbReference type="CDD" id="cd03230">
    <property type="entry name" value="ABC_DR_subfamily_A"/>
    <property type="match status" value="1"/>
</dbReference>
<evidence type="ECO:0000313" key="6">
    <source>
        <dbReference type="Proteomes" id="UP000068026"/>
    </source>
</evidence>
<evidence type="ECO:0000313" key="7">
    <source>
        <dbReference type="Proteomes" id="UP000184204"/>
    </source>
</evidence>
<reference evidence="4 6" key="1">
    <citation type="journal article" date="2016" name="Genome Announc.">
        <title>Complete Genome Sequence of the Amino Acid-Fermenting Clostridium propionicum X2 (DSM 1682).</title>
        <authorList>
            <person name="Poehlein A."/>
            <person name="Schlien K."/>
            <person name="Chowdhury N.P."/>
            <person name="Gottschalk G."/>
            <person name="Buckel W."/>
            <person name="Daniel R."/>
        </authorList>
    </citation>
    <scope>NUCLEOTIDE SEQUENCE [LARGE SCALE GENOMIC DNA]</scope>
    <source>
        <strain evidence="4 6">X2</strain>
    </source>
</reference>
<dbReference type="GO" id="GO:0016887">
    <property type="term" value="F:ATP hydrolysis activity"/>
    <property type="evidence" value="ECO:0007669"/>
    <property type="project" value="InterPro"/>
</dbReference>
<accession>A0A110A6X3</accession>
<dbReference type="EMBL" id="FQUA01000007">
    <property type="protein sequence ID" value="SHE77964.1"/>
    <property type="molecule type" value="Genomic_DNA"/>
</dbReference>
<dbReference type="PANTHER" id="PTHR43158:SF2">
    <property type="entry name" value="SKFA PEPTIDE EXPORT ATP-BINDING PROTEIN SKFE"/>
    <property type="match status" value="1"/>
</dbReference>
<dbReference type="EMBL" id="CP014223">
    <property type="protein sequence ID" value="AMJ39985.1"/>
    <property type="molecule type" value="Genomic_DNA"/>
</dbReference>
<proteinExistence type="predicted"/>
<organism evidence="5 7">
    <name type="scientific">Anaerotignum propionicum DSM 1682</name>
    <dbReference type="NCBI Taxonomy" id="991789"/>
    <lineage>
        <taxon>Bacteria</taxon>
        <taxon>Bacillati</taxon>
        <taxon>Bacillota</taxon>
        <taxon>Clostridia</taxon>
        <taxon>Lachnospirales</taxon>
        <taxon>Anaerotignaceae</taxon>
        <taxon>Anaerotignum</taxon>
    </lineage>
</organism>
<dbReference type="PROSITE" id="PS50893">
    <property type="entry name" value="ABC_TRANSPORTER_2"/>
    <property type="match status" value="1"/>
</dbReference>
<evidence type="ECO:0000313" key="4">
    <source>
        <dbReference type="EMBL" id="AMJ39985.1"/>
    </source>
</evidence>